<dbReference type="CDD" id="cd10170">
    <property type="entry name" value="ASKHA_NBD_HSP70"/>
    <property type="match status" value="2"/>
</dbReference>
<dbReference type="Gene3D" id="3.90.640.10">
    <property type="entry name" value="Actin, Chain A, domain 4"/>
    <property type="match status" value="1"/>
</dbReference>
<name>A0AA39MHP8_9AGAR</name>
<protein>
    <recommendedName>
        <fullName evidence="3">Actin-like ATPase domain-containing protein</fullName>
    </recommendedName>
</protein>
<evidence type="ECO:0000313" key="2">
    <source>
        <dbReference type="Proteomes" id="UP001175226"/>
    </source>
</evidence>
<comment type="caution">
    <text evidence="1">The sequence shown here is derived from an EMBL/GenBank/DDBJ whole genome shotgun (WGS) entry which is preliminary data.</text>
</comment>
<dbReference type="PANTHER" id="PTHR14187:SF5">
    <property type="entry name" value="HEAT SHOCK 70 KDA PROTEIN 12A"/>
    <property type="match status" value="1"/>
</dbReference>
<organism evidence="1 2">
    <name type="scientific">Armillaria borealis</name>
    <dbReference type="NCBI Taxonomy" id="47425"/>
    <lineage>
        <taxon>Eukaryota</taxon>
        <taxon>Fungi</taxon>
        <taxon>Dikarya</taxon>
        <taxon>Basidiomycota</taxon>
        <taxon>Agaricomycotina</taxon>
        <taxon>Agaricomycetes</taxon>
        <taxon>Agaricomycetidae</taxon>
        <taxon>Agaricales</taxon>
        <taxon>Marasmiineae</taxon>
        <taxon>Physalacriaceae</taxon>
        <taxon>Armillaria</taxon>
    </lineage>
</organism>
<dbReference type="PANTHER" id="PTHR14187">
    <property type="entry name" value="ALPHA KINASE/ELONGATION FACTOR 2 KINASE"/>
    <property type="match status" value="1"/>
</dbReference>
<dbReference type="EMBL" id="JAUEPT010000074">
    <property type="protein sequence ID" value="KAK0434119.1"/>
    <property type="molecule type" value="Genomic_DNA"/>
</dbReference>
<dbReference type="InterPro" id="IPR043129">
    <property type="entry name" value="ATPase_NBD"/>
</dbReference>
<reference evidence="1" key="1">
    <citation type="submission" date="2023-06" db="EMBL/GenBank/DDBJ databases">
        <authorList>
            <consortium name="Lawrence Berkeley National Laboratory"/>
            <person name="Ahrendt S."/>
            <person name="Sahu N."/>
            <person name="Indic B."/>
            <person name="Wong-Bajracharya J."/>
            <person name="Merenyi Z."/>
            <person name="Ke H.-M."/>
            <person name="Monk M."/>
            <person name="Kocsube S."/>
            <person name="Drula E."/>
            <person name="Lipzen A."/>
            <person name="Balint B."/>
            <person name="Henrissat B."/>
            <person name="Andreopoulos B."/>
            <person name="Martin F.M."/>
            <person name="Harder C.B."/>
            <person name="Rigling D."/>
            <person name="Ford K.L."/>
            <person name="Foster G.D."/>
            <person name="Pangilinan J."/>
            <person name="Papanicolaou A."/>
            <person name="Barry K."/>
            <person name="LaButti K."/>
            <person name="Viragh M."/>
            <person name="Koriabine M."/>
            <person name="Yan M."/>
            <person name="Riley R."/>
            <person name="Champramary S."/>
            <person name="Plett K.L."/>
            <person name="Tsai I.J."/>
            <person name="Slot J."/>
            <person name="Sipos G."/>
            <person name="Plett J."/>
            <person name="Nagy L.G."/>
            <person name="Grigoriev I.V."/>
        </authorList>
    </citation>
    <scope>NUCLEOTIDE SEQUENCE</scope>
    <source>
        <strain evidence="1">FPL87.14</strain>
    </source>
</reference>
<dbReference type="Gene3D" id="3.30.420.40">
    <property type="match status" value="3"/>
</dbReference>
<accession>A0AA39MHP8</accession>
<sequence length="1120" mass="124431">MTTRKPYAGSRRKLVFAFDLGTTYSGISYSVLDPGSVPEIKGVTRFPEQEHVGSDAKIPTILYYDKMGTVRAVGAEALKESILEQAEEENWFKCSGFKLHLRPNLEGSAIQAQAASFPPLPPGKDVVTVFADFFKYLFQCGKTYILETHPSATTFWSSVEDGIEFILSHPNGWEGRDQANMRRAAVLAGLVPNEVAGQERVHFVTEGEASLHFCIHHGLSSFIKDQEAVIIIDAGGGTVDISTYTCVSAKEGTQAQTFKEVAAPQCNFTGSMFVTRRAKAFLDAKLKRTKFAKEAEHIAQCFDKTTKLRFKVADEPAYIHFGGMRDKDPKLNINMGKLKLTGAEVASFFEPSVSSIIKVVDEQRFASKSTVSAAFLVGGFAASNYLFSKLQEHFEPLNIAFSRPDSHVNKAVADGALSFHLDRAVLERISKYNYGIIISTAYDASVPGHVERKDKTFMSEAGVLSLSNQYSVILPKGVSIAETKEFRRPYKRDAQKLSDLTSISQDILCYRGIRENPLWMDVEMAARSLVLQRRPDGKSYFSFSYSIILLLGQTEMKAQMVWVENVTPSITISLRFPAQENAGGDAKIPTIMYYDKSGEVMAAGAEALDESLVRSAKDEGWIKCSRFKLHMLPKWADTKETNEAIAPLPPGKDVVEVFGDFYAYLVECTMSFIQESHQNGADLLLSVKGDIEFILSHPNGWEGAQQQQLRRAAIYAGLIPDDDKGHERIHFVTEGEASLHFCIEHGLFPYIKDGEGVMIVDAGGGTIDISTYSGISLSATADHSFEEIAAPTCAFSGSIFVTRHAQSFLKDKLEGSPYAQEVDLIAECFDKTTKHRFRNANEPAYIKFGMMKDTDIKLDIRSGQLRLSGSDVASFFEPSVSSILTEIDDQRSKAKKLVSSVFLVGGFAANDYLFSKMRRHIEPAGLLFSRPDSHVNKAVADGSISFYLDHFVTSRVAKYGYGLAVRRQFDPTNVEHQQRRSKTFISKSDGELKLPSGYDTILAKGVQVSEDKEFRKSYHIKEKHLSDLNTVKQDILCYYGSKSNPTWTDTEPDMYSTHFAVTADTRQATKALVLRQGRNGKTFFSLNFEIIILFGRTEIKAQVCWIENVSVHVSGLASVR</sequence>
<keyword evidence="2" id="KW-1185">Reference proteome</keyword>
<dbReference type="SUPFAM" id="SSF53067">
    <property type="entry name" value="Actin-like ATPase domain"/>
    <property type="match status" value="4"/>
</dbReference>
<proteinExistence type="predicted"/>
<dbReference type="Proteomes" id="UP001175226">
    <property type="component" value="Unassembled WGS sequence"/>
</dbReference>
<gene>
    <name evidence="1" type="ORF">EV421DRAFT_2088126</name>
</gene>
<dbReference type="AlphaFoldDB" id="A0AA39MHP8"/>
<evidence type="ECO:0000313" key="1">
    <source>
        <dbReference type="EMBL" id="KAK0434119.1"/>
    </source>
</evidence>
<evidence type="ECO:0008006" key="3">
    <source>
        <dbReference type="Google" id="ProtNLM"/>
    </source>
</evidence>